<dbReference type="PANTHER" id="PTHR12197:SF251">
    <property type="entry name" value="EG:BACR7C10.4 PROTEIN"/>
    <property type="match status" value="1"/>
</dbReference>
<gene>
    <name evidence="6" type="ORF">WR25_15541</name>
</gene>
<evidence type="ECO:0000256" key="1">
    <source>
        <dbReference type="ARBA" id="ARBA00022723"/>
    </source>
</evidence>
<proteinExistence type="predicted"/>
<dbReference type="STRING" id="2018661.A0A2A2JHY7"/>
<dbReference type="AlphaFoldDB" id="A0A2A2JHY7"/>
<name>A0A2A2JHY7_9BILA</name>
<keyword evidence="3" id="KW-0862">Zinc</keyword>
<evidence type="ECO:0000259" key="5">
    <source>
        <dbReference type="PROSITE" id="PS50865"/>
    </source>
</evidence>
<dbReference type="SUPFAM" id="SSF144232">
    <property type="entry name" value="HIT/MYND zinc finger-like"/>
    <property type="match status" value="1"/>
</dbReference>
<evidence type="ECO:0000256" key="2">
    <source>
        <dbReference type="ARBA" id="ARBA00022771"/>
    </source>
</evidence>
<dbReference type="GO" id="GO:0005634">
    <property type="term" value="C:nucleus"/>
    <property type="evidence" value="ECO:0007669"/>
    <property type="project" value="TreeGrafter"/>
</dbReference>
<evidence type="ECO:0000256" key="3">
    <source>
        <dbReference type="ARBA" id="ARBA00022833"/>
    </source>
</evidence>
<protein>
    <recommendedName>
        <fullName evidence="5">MYND-type domain-containing protein</fullName>
    </recommendedName>
</protein>
<dbReference type="InterPro" id="IPR002893">
    <property type="entry name" value="Znf_MYND"/>
</dbReference>
<feature type="domain" description="MYND-type" evidence="5">
    <location>
        <begin position="23"/>
        <end position="65"/>
    </location>
</feature>
<evidence type="ECO:0000256" key="4">
    <source>
        <dbReference type="PROSITE-ProRule" id="PRU00134"/>
    </source>
</evidence>
<evidence type="ECO:0000313" key="7">
    <source>
        <dbReference type="Proteomes" id="UP000218231"/>
    </source>
</evidence>
<dbReference type="PROSITE" id="PS50865">
    <property type="entry name" value="ZF_MYND_2"/>
    <property type="match status" value="1"/>
</dbReference>
<dbReference type="SUPFAM" id="SSF82199">
    <property type="entry name" value="SET domain"/>
    <property type="match status" value="1"/>
</dbReference>
<evidence type="ECO:0000313" key="6">
    <source>
        <dbReference type="EMBL" id="PAV61264.1"/>
    </source>
</evidence>
<keyword evidence="7" id="KW-1185">Reference proteome</keyword>
<dbReference type="GO" id="GO:0008270">
    <property type="term" value="F:zinc ion binding"/>
    <property type="evidence" value="ECO:0007669"/>
    <property type="project" value="UniProtKB-KW"/>
</dbReference>
<accession>A0A2A2JHY7</accession>
<keyword evidence="1" id="KW-0479">Metal-binding</keyword>
<dbReference type="Gene3D" id="1.10.220.160">
    <property type="match status" value="1"/>
</dbReference>
<dbReference type="PANTHER" id="PTHR12197">
    <property type="entry name" value="HISTONE-LYSINE N-METHYLTRANSFERASE SMYD"/>
    <property type="match status" value="1"/>
</dbReference>
<dbReference type="InterPro" id="IPR050869">
    <property type="entry name" value="H3K4_H4K5_MeTrfase"/>
</dbReference>
<dbReference type="Pfam" id="PF01753">
    <property type="entry name" value="zf-MYND"/>
    <property type="match status" value="1"/>
</dbReference>
<sequence length="416" mass="46970">MELMAEELPYVAVVKDELLGSVCSSCFKESTQAAKQVSRCSGCKVLSYCSKACQKRDWTDHKPECISLTRMPTNYQRVPHVEARFIARIAWKRARGDEGIAYNGRKFTDLMNHREDIEKTAGRMEYFENLSLLLADYMGNDCPSRDALLDIFGKVAINAYSVDRLGRGLYIGISIHDHSCAPDMEIDFDGPKMILRALKEKGLKYNKDLRVSYINAKPPKTTEERQEELKRYFFGCTCERCQDEERCGQVSPIEVNDALGYNAEAALWHKRNDKTMNFKDVQGCRRLLAECLAVYEKCSPVLSHLNLHLAQLVRDICMLTVTADNPKIAARFATLGLEAYDYHFSKCDIEMTARYQAAALCLKLADPASLESIKLCKKTRDLAILSLGPNSPVVAGLDQDLAILSMMRNFKNNGVH</sequence>
<comment type="caution">
    <text evidence="6">The sequence shown here is derived from an EMBL/GenBank/DDBJ whole genome shotgun (WGS) entry which is preliminary data.</text>
</comment>
<organism evidence="6 7">
    <name type="scientific">Diploscapter pachys</name>
    <dbReference type="NCBI Taxonomy" id="2018661"/>
    <lineage>
        <taxon>Eukaryota</taxon>
        <taxon>Metazoa</taxon>
        <taxon>Ecdysozoa</taxon>
        <taxon>Nematoda</taxon>
        <taxon>Chromadorea</taxon>
        <taxon>Rhabditida</taxon>
        <taxon>Rhabditina</taxon>
        <taxon>Rhabditomorpha</taxon>
        <taxon>Rhabditoidea</taxon>
        <taxon>Rhabditidae</taxon>
        <taxon>Diploscapter</taxon>
    </lineage>
</organism>
<dbReference type="PROSITE" id="PS01360">
    <property type="entry name" value="ZF_MYND_1"/>
    <property type="match status" value="1"/>
</dbReference>
<dbReference type="OrthoDB" id="265717at2759"/>
<dbReference type="InterPro" id="IPR046341">
    <property type="entry name" value="SET_dom_sf"/>
</dbReference>
<dbReference type="Proteomes" id="UP000218231">
    <property type="component" value="Unassembled WGS sequence"/>
</dbReference>
<reference evidence="6 7" key="1">
    <citation type="journal article" date="2017" name="Curr. Biol.">
        <title>Genome architecture and evolution of a unichromosomal asexual nematode.</title>
        <authorList>
            <person name="Fradin H."/>
            <person name="Zegar C."/>
            <person name="Gutwein M."/>
            <person name="Lucas J."/>
            <person name="Kovtun M."/>
            <person name="Corcoran D."/>
            <person name="Baugh L.R."/>
            <person name="Kiontke K."/>
            <person name="Gunsalus K."/>
            <person name="Fitch D.H."/>
            <person name="Piano F."/>
        </authorList>
    </citation>
    <scope>NUCLEOTIDE SEQUENCE [LARGE SCALE GENOMIC DNA]</scope>
    <source>
        <strain evidence="6">PF1309</strain>
    </source>
</reference>
<dbReference type="Gene3D" id="2.170.270.10">
    <property type="entry name" value="SET domain"/>
    <property type="match status" value="1"/>
</dbReference>
<keyword evidence="2 4" id="KW-0863">Zinc-finger</keyword>
<dbReference type="Gene3D" id="6.10.140.2220">
    <property type="match status" value="1"/>
</dbReference>
<dbReference type="EMBL" id="LIAE01010421">
    <property type="protein sequence ID" value="PAV61264.1"/>
    <property type="molecule type" value="Genomic_DNA"/>
</dbReference>